<protein>
    <recommendedName>
        <fullName evidence="1">Restriction endonuclease type II NotI domain-containing protein</fullName>
    </recommendedName>
</protein>
<evidence type="ECO:0000259" key="1">
    <source>
        <dbReference type="Pfam" id="PF12183"/>
    </source>
</evidence>
<dbReference type="EMBL" id="DWYY01000035">
    <property type="protein sequence ID" value="HJA92064.1"/>
    <property type="molecule type" value="Genomic_DNA"/>
</dbReference>
<dbReference type="Pfam" id="PF12183">
    <property type="entry name" value="NotI"/>
    <property type="match status" value="1"/>
</dbReference>
<feature type="domain" description="Restriction endonuclease type II NotI" evidence="1">
    <location>
        <begin position="20"/>
        <end position="200"/>
    </location>
</feature>
<name>A0A9D2I573_9FIRM</name>
<accession>A0A9D2I573</accession>
<dbReference type="Proteomes" id="UP000886858">
    <property type="component" value="Unassembled WGS sequence"/>
</dbReference>
<gene>
    <name evidence="2" type="ORF">H9717_02910</name>
</gene>
<organism evidence="2 3">
    <name type="scientific">Candidatus Eisenbergiella merdipullorum</name>
    <dbReference type="NCBI Taxonomy" id="2838553"/>
    <lineage>
        <taxon>Bacteria</taxon>
        <taxon>Bacillati</taxon>
        <taxon>Bacillota</taxon>
        <taxon>Clostridia</taxon>
        <taxon>Lachnospirales</taxon>
        <taxon>Lachnospiraceae</taxon>
        <taxon>Eisenbergiella</taxon>
    </lineage>
</organism>
<proteinExistence type="predicted"/>
<sequence length="283" mass="32618">MMSKISEFFGLYCDNPSSDFRQAMIAQTCPFTRRVCTKMRKSDPEIKIGTCSVKYQNQNVIICPFRLLEHDQIFIDCLHLLTMHEPGNELYLVPEVQIPGGHVDYFLVSAKDKKVKDFIGIELQTMDTTGTVWPERQRFLDEQGIKVSPDDLNTKKSFGMNWKMTLKTILVQMHHKSETFEHLNKHLVLIIQKPLYEHMRNNFNFDGIEGVRLGDPVHIHVYNFEEKDNKLSLSLYTRVSTDSMGIAKCLGLNAESKVELQDLIRIIEPKLVEANRLKIGITG</sequence>
<reference evidence="2" key="2">
    <citation type="submission" date="2021-04" db="EMBL/GenBank/DDBJ databases">
        <authorList>
            <person name="Gilroy R."/>
        </authorList>
    </citation>
    <scope>NUCLEOTIDE SEQUENCE</scope>
    <source>
        <strain evidence="2">CHK179-7159</strain>
    </source>
</reference>
<evidence type="ECO:0000313" key="2">
    <source>
        <dbReference type="EMBL" id="HJA92064.1"/>
    </source>
</evidence>
<reference evidence="2" key="1">
    <citation type="journal article" date="2021" name="PeerJ">
        <title>Extensive microbial diversity within the chicken gut microbiome revealed by metagenomics and culture.</title>
        <authorList>
            <person name="Gilroy R."/>
            <person name="Ravi A."/>
            <person name="Getino M."/>
            <person name="Pursley I."/>
            <person name="Horton D.L."/>
            <person name="Alikhan N.F."/>
            <person name="Baker D."/>
            <person name="Gharbi K."/>
            <person name="Hall N."/>
            <person name="Watson M."/>
            <person name="Adriaenssens E.M."/>
            <person name="Foster-Nyarko E."/>
            <person name="Jarju S."/>
            <person name="Secka A."/>
            <person name="Antonio M."/>
            <person name="Oren A."/>
            <person name="Chaudhuri R.R."/>
            <person name="La Ragione R."/>
            <person name="Hildebrand F."/>
            <person name="Pallen M.J."/>
        </authorList>
    </citation>
    <scope>NUCLEOTIDE SEQUENCE</scope>
    <source>
        <strain evidence="2">CHK179-7159</strain>
    </source>
</reference>
<dbReference type="AlphaFoldDB" id="A0A9D2I573"/>
<dbReference type="InterPro" id="IPR022009">
    <property type="entry name" value="Resctriction_endonuc_II_NotI"/>
</dbReference>
<evidence type="ECO:0000313" key="3">
    <source>
        <dbReference type="Proteomes" id="UP000886858"/>
    </source>
</evidence>
<comment type="caution">
    <text evidence="2">The sequence shown here is derived from an EMBL/GenBank/DDBJ whole genome shotgun (WGS) entry which is preliminary data.</text>
</comment>